<evidence type="ECO:0000313" key="3">
    <source>
        <dbReference type="EMBL" id="QIH77881.1"/>
    </source>
</evidence>
<organism evidence="3 4">
    <name type="scientific">Macrococcoides canis</name>
    <dbReference type="NCBI Taxonomy" id="1855823"/>
    <lineage>
        <taxon>Bacteria</taxon>
        <taxon>Bacillati</taxon>
        <taxon>Bacillota</taxon>
        <taxon>Bacilli</taxon>
        <taxon>Bacillales</taxon>
        <taxon>Staphylococcaceae</taxon>
        <taxon>Macrococcoides</taxon>
    </lineage>
</organism>
<keyword evidence="2" id="KW-0808">Transferase</keyword>
<reference evidence="3" key="1">
    <citation type="journal article" date="2020" name="Antimicrob. Agents Chemother.">
        <title>The novel macrolide resistance genes mef(D), msr(F) and msr(H) are present on resistance islands in Macrococcus canis, Macrococcus caseolyticus and Staphylococcus aureus.</title>
        <authorList>
            <person name="Schwendener S."/>
            <person name="Dona V."/>
            <person name="Perreten V."/>
        </authorList>
    </citation>
    <scope>NUCLEOTIDE SEQUENCE</scope>
    <source>
        <strain evidence="3">Epi0076A</strain>
    </source>
</reference>
<dbReference type="NCBIfam" id="TIGR00696">
    <property type="entry name" value="wecG_tagA_cpsF"/>
    <property type="match status" value="1"/>
</dbReference>
<accession>A0AAE6X001</accession>
<evidence type="ECO:0000256" key="1">
    <source>
        <dbReference type="ARBA" id="ARBA00022676"/>
    </source>
</evidence>
<name>A0AAE6X001_9STAP</name>
<gene>
    <name evidence="3" type="ORF">GTN30_04295</name>
</gene>
<dbReference type="PANTHER" id="PTHR34136">
    <property type="match status" value="1"/>
</dbReference>
<proteinExistence type="predicted"/>
<keyword evidence="1" id="KW-0328">Glycosyltransferase</keyword>
<dbReference type="CDD" id="cd06533">
    <property type="entry name" value="Glyco_transf_WecG_TagA"/>
    <property type="match status" value="1"/>
</dbReference>
<dbReference type="AlphaFoldDB" id="A0AAE6X001"/>
<dbReference type="GO" id="GO:0016758">
    <property type="term" value="F:hexosyltransferase activity"/>
    <property type="evidence" value="ECO:0007669"/>
    <property type="project" value="TreeGrafter"/>
</dbReference>
<evidence type="ECO:0000313" key="4">
    <source>
        <dbReference type="Proteomes" id="UP000501122"/>
    </source>
</evidence>
<protein>
    <submittedName>
        <fullName evidence="3">WecB/TagA/CpsF family glycosyltransferase</fullName>
    </submittedName>
</protein>
<dbReference type="InterPro" id="IPR004629">
    <property type="entry name" value="WecG_TagA_CpsF"/>
</dbReference>
<dbReference type="RefSeq" id="WP_138072954.1">
    <property type="nucleotide sequence ID" value="NZ_CP046363.1"/>
</dbReference>
<dbReference type="Pfam" id="PF03808">
    <property type="entry name" value="Glyco_tran_WecG"/>
    <property type="match status" value="1"/>
</dbReference>
<sequence length="266" mass="31267">MTYELLKQYNIQTAICDVLDVPFNNITKEETLEIIEQFDNIPTRDNLFIVTANPEITYMAKKNKSYLTRISMADLIVPDGIGIIKAAKQLGRPMKSRVPGIELMEGMLEIANMKNKKVFLLGSSKKTVKQCKQKLREKYPNIIFKSKHGYKEIDDKKTLKKLIDFKPDYVFVAMGFPKQESFIYFNQHHFDHTVFMGVGGSFDVFSGKVKRAPKVFINMNLEWLYRIFTDFKRFKRAITIPLFMLEVRKQMFNEKYDPYKHLKEKE</sequence>
<dbReference type="PANTHER" id="PTHR34136:SF1">
    <property type="entry name" value="UDP-N-ACETYL-D-MANNOSAMINURONIC ACID TRANSFERASE"/>
    <property type="match status" value="1"/>
</dbReference>
<evidence type="ECO:0000256" key="2">
    <source>
        <dbReference type="ARBA" id="ARBA00022679"/>
    </source>
</evidence>
<dbReference type="EMBL" id="CP047363">
    <property type="protein sequence ID" value="QIH77881.1"/>
    <property type="molecule type" value="Genomic_DNA"/>
</dbReference>
<dbReference type="Proteomes" id="UP000501122">
    <property type="component" value="Chromosome"/>
</dbReference>